<evidence type="ECO:0000259" key="5">
    <source>
        <dbReference type="Pfam" id="PF02872"/>
    </source>
</evidence>
<comment type="similarity">
    <text evidence="2">Belongs to the 5'-nucleotidase family.</text>
</comment>
<keyword evidence="7" id="KW-1185">Reference proteome</keyword>
<dbReference type="PANTHER" id="PTHR11575">
    <property type="entry name" value="5'-NUCLEOTIDASE-RELATED"/>
    <property type="match status" value="1"/>
</dbReference>
<dbReference type="EC" id="3.1.3.5" evidence="3"/>
<gene>
    <name evidence="6" type="ORF">M9458_039506</name>
</gene>
<dbReference type="Proteomes" id="UP001529510">
    <property type="component" value="Unassembled WGS sequence"/>
</dbReference>
<reference evidence="6 7" key="1">
    <citation type="submission" date="2024-05" db="EMBL/GenBank/DDBJ databases">
        <title>Genome sequencing and assembly of Indian major carp, Cirrhinus mrigala (Hamilton, 1822).</title>
        <authorList>
            <person name="Mohindra V."/>
            <person name="Chowdhury L.M."/>
            <person name="Lal K."/>
            <person name="Jena J.K."/>
        </authorList>
    </citation>
    <scope>NUCLEOTIDE SEQUENCE [LARGE SCALE GENOMIC DNA]</scope>
    <source>
        <strain evidence="6">CM1030</strain>
        <tissue evidence="6">Blood</tissue>
    </source>
</reference>
<dbReference type="AlphaFoldDB" id="A0ABD0NP88"/>
<dbReference type="SUPFAM" id="SSF55816">
    <property type="entry name" value="5'-nucleotidase (syn. UDP-sugar hydrolase), C-terminal domain"/>
    <property type="match status" value="1"/>
</dbReference>
<dbReference type="Pfam" id="PF02872">
    <property type="entry name" value="5_nucleotid_C"/>
    <property type="match status" value="1"/>
</dbReference>
<feature type="non-terminal residue" evidence="6">
    <location>
        <position position="63"/>
    </location>
</feature>
<sequence>VYDISKPPGNRVKSVNVLCTVCRVPRYEPLNPKKVYKLVLPSYLVDGGDGFTMIKEKKLKHDS</sequence>
<feature type="domain" description="5'-Nucleotidase C-terminal" evidence="5">
    <location>
        <begin position="1"/>
        <end position="56"/>
    </location>
</feature>
<evidence type="ECO:0000256" key="4">
    <source>
        <dbReference type="ARBA" id="ARBA00029793"/>
    </source>
</evidence>
<evidence type="ECO:0000256" key="2">
    <source>
        <dbReference type="ARBA" id="ARBA00006654"/>
    </source>
</evidence>
<dbReference type="InterPro" id="IPR036907">
    <property type="entry name" value="5'-Nucleotdase_C_sf"/>
</dbReference>
<dbReference type="Gene3D" id="3.90.780.10">
    <property type="entry name" value="5'-Nucleotidase, C-terminal domain"/>
    <property type="match status" value="1"/>
</dbReference>
<dbReference type="PANTHER" id="PTHR11575:SF24">
    <property type="entry name" value="5'-NUCLEOTIDASE"/>
    <property type="match status" value="1"/>
</dbReference>
<protein>
    <recommendedName>
        <fullName evidence="3">5'-nucleotidase</fullName>
        <ecNumber evidence="3">3.1.3.5</ecNumber>
    </recommendedName>
    <alternativeName>
        <fullName evidence="4">Ecto-5'-nucleotidase</fullName>
    </alternativeName>
</protein>
<comment type="caution">
    <text evidence="6">The sequence shown here is derived from an EMBL/GenBank/DDBJ whole genome shotgun (WGS) entry which is preliminary data.</text>
</comment>
<dbReference type="GO" id="GO:0008253">
    <property type="term" value="F:5'-nucleotidase activity"/>
    <property type="evidence" value="ECO:0007669"/>
    <property type="project" value="UniProtKB-EC"/>
</dbReference>
<name>A0ABD0NP88_CIRMR</name>
<dbReference type="EMBL" id="JAMKFB020000020">
    <property type="protein sequence ID" value="KAL0163753.1"/>
    <property type="molecule type" value="Genomic_DNA"/>
</dbReference>
<evidence type="ECO:0000313" key="6">
    <source>
        <dbReference type="EMBL" id="KAL0163753.1"/>
    </source>
</evidence>
<feature type="non-terminal residue" evidence="6">
    <location>
        <position position="1"/>
    </location>
</feature>
<dbReference type="InterPro" id="IPR008334">
    <property type="entry name" value="5'-Nucleotdase_C"/>
</dbReference>
<proteinExistence type="inferred from homology"/>
<comment type="catalytic activity">
    <reaction evidence="1">
        <text>a ribonucleoside 5'-phosphate + H2O = a ribonucleoside + phosphate</text>
        <dbReference type="Rhea" id="RHEA:12484"/>
        <dbReference type="ChEBI" id="CHEBI:15377"/>
        <dbReference type="ChEBI" id="CHEBI:18254"/>
        <dbReference type="ChEBI" id="CHEBI:43474"/>
        <dbReference type="ChEBI" id="CHEBI:58043"/>
        <dbReference type="EC" id="3.1.3.5"/>
    </reaction>
</comment>
<dbReference type="InterPro" id="IPR006179">
    <property type="entry name" value="5_nucleotidase/apyrase"/>
</dbReference>
<evidence type="ECO:0000256" key="3">
    <source>
        <dbReference type="ARBA" id="ARBA00012643"/>
    </source>
</evidence>
<accession>A0ABD0NP88</accession>
<evidence type="ECO:0000256" key="1">
    <source>
        <dbReference type="ARBA" id="ARBA00000815"/>
    </source>
</evidence>
<organism evidence="6 7">
    <name type="scientific">Cirrhinus mrigala</name>
    <name type="common">Mrigala</name>
    <dbReference type="NCBI Taxonomy" id="683832"/>
    <lineage>
        <taxon>Eukaryota</taxon>
        <taxon>Metazoa</taxon>
        <taxon>Chordata</taxon>
        <taxon>Craniata</taxon>
        <taxon>Vertebrata</taxon>
        <taxon>Euteleostomi</taxon>
        <taxon>Actinopterygii</taxon>
        <taxon>Neopterygii</taxon>
        <taxon>Teleostei</taxon>
        <taxon>Ostariophysi</taxon>
        <taxon>Cypriniformes</taxon>
        <taxon>Cyprinidae</taxon>
        <taxon>Labeoninae</taxon>
        <taxon>Labeonini</taxon>
        <taxon>Cirrhinus</taxon>
    </lineage>
</organism>
<evidence type="ECO:0000313" key="7">
    <source>
        <dbReference type="Proteomes" id="UP001529510"/>
    </source>
</evidence>